<evidence type="ECO:0000313" key="2">
    <source>
        <dbReference type="EMBL" id="TFC19494.1"/>
    </source>
</evidence>
<protein>
    <submittedName>
        <fullName evidence="2">Uncharacterized protein</fullName>
    </submittedName>
</protein>
<gene>
    <name evidence="2" type="ORF">E3O46_12115</name>
</gene>
<evidence type="ECO:0000256" key="1">
    <source>
        <dbReference type="SAM" id="Phobius"/>
    </source>
</evidence>
<feature type="transmembrane region" description="Helical" evidence="1">
    <location>
        <begin position="22"/>
        <end position="41"/>
    </location>
</feature>
<organism evidence="2 3">
    <name type="scientific">Cryobacterium glucosi</name>
    <dbReference type="NCBI Taxonomy" id="1259175"/>
    <lineage>
        <taxon>Bacteria</taxon>
        <taxon>Bacillati</taxon>
        <taxon>Actinomycetota</taxon>
        <taxon>Actinomycetes</taxon>
        <taxon>Micrococcales</taxon>
        <taxon>Microbacteriaceae</taxon>
        <taxon>Cryobacterium</taxon>
    </lineage>
</organism>
<keyword evidence="3" id="KW-1185">Reference proteome</keyword>
<keyword evidence="1" id="KW-0472">Membrane</keyword>
<dbReference type="EMBL" id="SOFS01000024">
    <property type="protein sequence ID" value="TFC19494.1"/>
    <property type="molecule type" value="Genomic_DNA"/>
</dbReference>
<keyword evidence="1" id="KW-1133">Transmembrane helix</keyword>
<keyword evidence="1" id="KW-0812">Transmembrane</keyword>
<feature type="transmembrane region" description="Helical" evidence="1">
    <location>
        <begin position="47"/>
        <end position="65"/>
    </location>
</feature>
<comment type="caution">
    <text evidence="2">The sequence shown here is derived from an EMBL/GenBank/DDBJ whole genome shotgun (WGS) entry which is preliminary data.</text>
</comment>
<accession>A0ABY2IP38</accession>
<reference evidence="2 3" key="1">
    <citation type="submission" date="2019-03" db="EMBL/GenBank/DDBJ databases">
        <title>Genomics of glacier-inhabiting Cryobacterium strains.</title>
        <authorList>
            <person name="Liu Q."/>
            <person name="Xin Y.-H."/>
        </authorList>
    </citation>
    <scope>NUCLEOTIDE SEQUENCE [LARGE SCALE GENOMIC DNA]</scope>
    <source>
        <strain evidence="2 3">MDB1-5</strain>
    </source>
</reference>
<evidence type="ECO:0000313" key="3">
    <source>
        <dbReference type="Proteomes" id="UP000297604"/>
    </source>
</evidence>
<dbReference type="Proteomes" id="UP000297604">
    <property type="component" value="Unassembled WGS sequence"/>
</dbReference>
<name>A0ABY2IP38_9MICO</name>
<sequence length="215" mass="23492">MEIDSGQAVDSKRLGTGGRQRGIVAILLILVAIDAVLMMVGPFRGRGYVVSVIAAAVLVVAGMLYQRRVMNELRAAMLRADPGARVILGQLTRTSPTPAAIAGFHQSSSINRSSWQVGISIRANSLETWAWDSRTPRRAGRIARSLIAAVTIDSGYVINRPRDCLRIEWMDRGTTQWIELAPIDLDRIIPRFMNSAAIERATVGLRIEATGSLIE</sequence>
<proteinExistence type="predicted"/>